<dbReference type="STRING" id="1612149.SAMN05216324_108169"/>
<dbReference type="EMBL" id="FPKW01000008">
    <property type="protein sequence ID" value="SFZ95149.1"/>
    <property type="molecule type" value="Genomic_DNA"/>
</dbReference>
<reference evidence="3" key="1">
    <citation type="submission" date="2016-10" db="EMBL/GenBank/DDBJ databases">
        <authorList>
            <person name="Varghese N."/>
            <person name="Submissions S."/>
        </authorList>
    </citation>
    <scope>NUCLEOTIDE SEQUENCE [LARGE SCALE GENOMIC DNA]</scope>
    <source>
        <strain evidence="3">SUR2</strain>
    </source>
</reference>
<dbReference type="RefSeq" id="WP_072410367.1">
    <property type="nucleotide sequence ID" value="NZ_FPKW01000008.1"/>
</dbReference>
<accession>A0A1K2IRT4</accession>
<keyword evidence="3" id="KW-1185">Reference proteome</keyword>
<evidence type="ECO:0000256" key="1">
    <source>
        <dbReference type="SAM" id="MobiDB-lite"/>
    </source>
</evidence>
<sequence>MSTDKTILKSWFVTGEKPTQDQFWAWMESYYHKNDQLPMNAVYGLENALANKAEASSLQYFAIKDGSNITNIEDWKDKLNINQLDVKKANKDASGLSQDNINAWKSVLNVGDLPENIATNDGEDDNGDTISGTSYTKEQSDEKYYQKVAPQYFNSNYVLLADGTPKAAGDLGKNIANSSLTSIAGAGMTLGSAYTWNTAAQNFNITGLVNKVNDSSFTNMLVQNNSGQVGYANLSQLFMKLPEYMTVTQRNDWISKMNVDIANTYLQLITVIDGNFINGTQNHVITIYGLNINKLQGLDQVTMELIGPDGNPVPDNMFDVTSYSVNSNSELAVSFHFEPSYTFMTGEYTLKVIRKLIVLGEVGIIAYNNYNDQVIPESEFTLTNNGLSQVTYSNGTFDVSGVTNGATAIMKSINPLSVNSDYDIMYSISGAFVGLNWGAANQNTALGFQSGLSINGTSVQVGAAAGAYEGGLGFLNSAAYRIMSGATQILGYTENSTSGQQKSISLKVVLQKRGNRYKVIIYKLEDNSLLYAGTFNNTTGEPIYFYTNFVKSGNNSYLSTNMTGLTRRTYS</sequence>
<organism evidence="2 3">
    <name type="scientific">Chryseobacterium limigenitum</name>
    <dbReference type="NCBI Taxonomy" id="1612149"/>
    <lineage>
        <taxon>Bacteria</taxon>
        <taxon>Pseudomonadati</taxon>
        <taxon>Bacteroidota</taxon>
        <taxon>Flavobacteriia</taxon>
        <taxon>Flavobacteriales</taxon>
        <taxon>Weeksellaceae</taxon>
        <taxon>Chryseobacterium group</taxon>
        <taxon>Chryseobacterium</taxon>
    </lineage>
</organism>
<dbReference type="AlphaFoldDB" id="A0A1K2IRT4"/>
<evidence type="ECO:0000313" key="3">
    <source>
        <dbReference type="Proteomes" id="UP000182034"/>
    </source>
</evidence>
<name>A0A1K2IRT4_9FLAO</name>
<gene>
    <name evidence="2" type="ORF">SAMN05216324_108169</name>
</gene>
<protein>
    <submittedName>
        <fullName evidence="2">Uncharacterized protein</fullName>
    </submittedName>
</protein>
<dbReference type="OrthoDB" id="6315383at2"/>
<dbReference type="Proteomes" id="UP000182034">
    <property type="component" value="Unassembled WGS sequence"/>
</dbReference>
<evidence type="ECO:0000313" key="2">
    <source>
        <dbReference type="EMBL" id="SFZ95149.1"/>
    </source>
</evidence>
<feature type="region of interest" description="Disordered" evidence="1">
    <location>
        <begin position="117"/>
        <end position="136"/>
    </location>
</feature>
<proteinExistence type="predicted"/>